<dbReference type="EMBL" id="PGTN01000030">
    <property type="protein sequence ID" value="PJF47937.1"/>
    <property type="molecule type" value="Genomic_DNA"/>
</dbReference>
<dbReference type="Gene3D" id="3.90.76.10">
    <property type="entry name" value="Dipeptide-binding Protein, Domain 1"/>
    <property type="match status" value="1"/>
</dbReference>
<dbReference type="CDD" id="cd08504">
    <property type="entry name" value="PBP2_OppA"/>
    <property type="match status" value="1"/>
</dbReference>
<keyword evidence="4" id="KW-0732">Signal</keyword>
<dbReference type="Gene3D" id="3.40.190.10">
    <property type="entry name" value="Periplasmic binding protein-like II"/>
    <property type="match status" value="1"/>
</dbReference>
<dbReference type="InterPro" id="IPR000914">
    <property type="entry name" value="SBP_5_dom"/>
</dbReference>
<evidence type="ECO:0000313" key="7">
    <source>
        <dbReference type="Proteomes" id="UP000230790"/>
    </source>
</evidence>
<dbReference type="SUPFAM" id="SSF53850">
    <property type="entry name" value="Periplasmic binding protein-like II"/>
    <property type="match status" value="1"/>
</dbReference>
<feature type="domain" description="Solute-binding protein family 5" evidence="5">
    <location>
        <begin position="57"/>
        <end position="357"/>
    </location>
</feature>
<accession>A0A2M8QDQ8</accession>
<evidence type="ECO:0000256" key="1">
    <source>
        <dbReference type="ARBA" id="ARBA00004196"/>
    </source>
</evidence>
<organism evidence="6 7">
    <name type="scientific">Candidatus Thermofonsia Clade 3 bacterium</name>
    <dbReference type="NCBI Taxonomy" id="2364212"/>
    <lineage>
        <taxon>Bacteria</taxon>
        <taxon>Bacillati</taxon>
        <taxon>Chloroflexota</taxon>
        <taxon>Candidatus Thermofontia</taxon>
        <taxon>Candidatus Thermofonsia Clade 3</taxon>
    </lineage>
</organism>
<dbReference type="Gene3D" id="3.10.105.10">
    <property type="entry name" value="Dipeptide-binding Protein, Domain 3"/>
    <property type="match status" value="1"/>
</dbReference>
<comment type="caution">
    <text evidence="6">The sequence shown here is derived from an EMBL/GenBank/DDBJ whole genome shotgun (WGS) entry which is preliminary data.</text>
</comment>
<dbReference type="GO" id="GO:1904680">
    <property type="term" value="F:peptide transmembrane transporter activity"/>
    <property type="evidence" value="ECO:0007669"/>
    <property type="project" value="TreeGrafter"/>
</dbReference>
<comment type="subcellular location">
    <subcellularLocation>
        <location evidence="1">Cell envelope</location>
    </subcellularLocation>
</comment>
<proteinExistence type="inferred from homology"/>
<dbReference type="Pfam" id="PF00496">
    <property type="entry name" value="SBP_bac_5"/>
    <property type="match status" value="1"/>
</dbReference>
<gene>
    <name evidence="6" type="ORF">CUN48_06205</name>
</gene>
<evidence type="ECO:0000256" key="3">
    <source>
        <dbReference type="ARBA" id="ARBA00022448"/>
    </source>
</evidence>
<sequence length="361" mass="39826">MGKVLPEDAAPPELQVYVTAGSGSPGQFMDISASVYNRAPLADMYGVPLTRINKDFELVPGAAKEWKVSEDGLTWTFTLRDDIVWSDDTPLTADDFVATFRYMADPKSAYDFTWYYSKGSGNIKNFDEVVAGKIPVEELGVRKGANDYELIIETSEVTPYLPRLFMFAMPLQAKALAAHGPAYNSNPATCVSCGPFIVKEFSPTRIEIVANPKAADDIKPFLERIIAVPFPDAFQAYQAGQVDFTSIGNAAQVDAVLNDPQLSAQATPDVGDFRTDYFFFDVTKPPFDNLKFRQALSHLLDRDSIVKFITKPLLARPAYSFLAPGFPAANGEALKEIQRYDPELAKQLYAESGVKVDKLLL</sequence>
<reference evidence="6 7" key="1">
    <citation type="submission" date="2017-11" db="EMBL/GenBank/DDBJ databases">
        <title>Evolution of Phototrophy in the Chloroflexi Phylum Driven by Horizontal Gene Transfer.</title>
        <authorList>
            <person name="Ward L.M."/>
            <person name="Hemp J."/>
            <person name="Shih P.M."/>
            <person name="Mcglynn S.E."/>
            <person name="Fischer W."/>
        </authorList>
    </citation>
    <scope>NUCLEOTIDE SEQUENCE [LARGE SCALE GENOMIC DNA]</scope>
    <source>
        <strain evidence="6">JP3_7</strain>
    </source>
</reference>
<evidence type="ECO:0000256" key="2">
    <source>
        <dbReference type="ARBA" id="ARBA00005695"/>
    </source>
</evidence>
<dbReference type="PANTHER" id="PTHR30290:SF10">
    <property type="entry name" value="PERIPLASMIC OLIGOPEPTIDE-BINDING PROTEIN-RELATED"/>
    <property type="match status" value="1"/>
</dbReference>
<dbReference type="InterPro" id="IPR039424">
    <property type="entry name" value="SBP_5"/>
</dbReference>
<protein>
    <submittedName>
        <fullName evidence="6">Peptide ABC transporter substrate-binding protein</fullName>
    </submittedName>
</protein>
<evidence type="ECO:0000313" key="6">
    <source>
        <dbReference type="EMBL" id="PJF47937.1"/>
    </source>
</evidence>
<dbReference type="GO" id="GO:0015833">
    <property type="term" value="P:peptide transport"/>
    <property type="evidence" value="ECO:0007669"/>
    <property type="project" value="TreeGrafter"/>
</dbReference>
<dbReference type="PANTHER" id="PTHR30290">
    <property type="entry name" value="PERIPLASMIC BINDING COMPONENT OF ABC TRANSPORTER"/>
    <property type="match status" value="1"/>
</dbReference>
<feature type="non-terminal residue" evidence="6">
    <location>
        <position position="361"/>
    </location>
</feature>
<evidence type="ECO:0000259" key="5">
    <source>
        <dbReference type="Pfam" id="PF00496"/>
    </source>
</evidence>
<keyword evidence="3" id="KW-0813">Transport</keyword>
<dbReference type="Proteomes" id="UP000230790">
    <property type="component" value="Unassembled WGS sequence"/>
</dbReference>
<comment type="similarity">
    <text evidence="2">Belongs to the bacterial solute-binding protein 5 family.</text>
</comment>
<name>A0A2M8QDQ8_9CHLR</name>
<dbReference type="AlphaFoldDB" id="A0A2M8QDQ8"/>
<evidence type="ECO:0000256" key="4">
    <source>
        <dbReference type="ARBA" id="ARBA00022729"/>
    </source>
</evidence>
<dbReference type="GO" id="GO:0030313">
    <property type="term" value="C:cell envelope"/>
    <property type="evidence" value="ECO:0007669"/>
    <property type="project" value="UniProtKB-SubCell"/>
</dbReference>